<dbReference type="GeneID" id="101513127"/>
<comment type="similarity">
    <text evidence="1 5">Belongs to the glycosyl hydrolase 1 family.</text>
</comment>
<keyword evidence="7" id="KW-1185">Reference proteome</keyword>
<organism evidence="7 8">
    <name type="scientific">Cicer arietinum</name>
    <name type="common">Chickpea</name>
    <name type="synonym">Garbanzo</name>
    <dbReference type="NCBI Taxonomy" id="3827"/>
    <lineage>
        <taxon>Eukaryota</taxon>
        <taxon>Viridiplantae</taxon>
        <taxon>Streptophyta</taxon>
        <taxon>Embryophyta</taxon>
        <taxon>Tracheophyta</taxon>
        <taxon>Spermatophyta</taxon>
        <taxon>Magnoliopsida</taxon>
        <taxon>eudicotyledons</taxon>
        <taxon>Gunneridae</taxon>
        <taxon>Pentapetalae</taxon>
        <taxon>rosids</taxon>
        <taxon>fabids</taxon>
        <taxon>Fabales</taxon>
        <taxon>Fabaceae</taxon>
        <taxon>Papilionoideae</taxon>
        <taxon>50 kb inversion clade</taxon>
        <taxon>NPAAA clade</taxon>
        <taxon>Hologalegina</taxon>
        <taxon>IRL clade</taxon>
        <taxon>Cicereae</taxon>
        <taxon>Cicer</taxon>
    </lineage>
</organism>
<name>A0A1S2XNZ2_CICAR</name>
<dbReference type="Gene3D" id="3.20.20.80">
    <property type="entry name" value="Glycosidases"/>
    <property type="match status" value="1"/>
</dbReference>
<dbReference type="PANTHER" id="PTHR10353:SF154">
    <property type="entry name" value="BETA-GLUCOSIDASE 9-RELATED"/>
    <property type="match status" value="1"/>
</dbReference>
<keyword evidence="6" id="KW-0732">Signal</keyword>
<reference evidence="8" key="2">
    <citation type="submission" date="2025-08" db="UniProtKB">
        <authorList>
            <consortium name="RefSeq"/>
        </authorList>
    </citation>
    <scope>IDENTIFICATION</scope>
    <source>
        <tissue evidence="8">Etiolated seedlings</tissue>
    </source>
</reference>
<dbReference type="InterPro" id="IPR001360">
    <property type="entry name" value="Glyco_hydro_1"/>
</dbReference>
<dbReference type="PaxDb" id="3827-XP_004492289.1"/>
<accession>A0A1S2XNZ2</accession>
<sequence>MESSLRFILAILSIVVLLSNFYAQAQDDLPKKKLSLRRDLFVGSEFASGQGQISFDINSTSEFLNTSKFNRTSFPSDFIFGAGSSALQIEGAAHEGGRGLGIWDNRVEQNKARFIDGDKFSTAIEHYKRYKEDVLHLKTLGVNSYRFSISWSRVLPDGTLKGGINQEGIIFYSNLIDELLANGIEPFVTILHFDYPLALQEKFGGFLNRSIVNYYKDYCELLFKTYGDRVKHWTTINEAEVTAIFTYMHSFDNTAAEQCQETRLCTQAYTVLHNFLICHATAAKLYRGKFQVEQRGQIGLVLSSQIYVSFSSKPEDVAATQRLMDFYLGWILEPLFFGDYPEIMRKLVGNRLPNFTEEEKKMIKGSTDFIGINYYNSHFARHESNRTNVNGADNFDALAVSEETNSEGKVLGHKDLYGLSYVYPKGLYDLLMYLKKKYQNPNIYITENGIASFKIPNPLKDQHRIIYIAAHLRAIKAAIDNGSNVRGYFIWAAFDTFEFQAGYSGHWGLYHVDFNDNLKRIPKDSAEWYRKFLIPECGQ</sequence>
<dbReference type="PRINTS" id="PR00131">
    <property type="entry name" value="GLHYDRLASE1"/>
</dbReference>
<keyword evidence="2" id="KW-0378">Hydrolase</keyword>
<feature type="active site" description="Nucleophile" evidence="4">
    <location>
        <position position="447"/>
    </location>
</feature>
<dbReference type="GO" id="GO:0005975">
    <property type="term" value="P:carbohydrate metabolic process"/>
    <property type="evidence" value="ECO:0007669"/>
    <property type="project" value="InterPro"/>
</dbReference>
<dbReference type="PROSITE" id="PS00572">
    <property type="entry name" value="GLYCOSYL_HYDROL_F1_1"/>
    <property type="match status" value="1"/>
</dbReference>
<proteinExistence type="inferred from homology"/>
<evidence type="ECO:0000256" key="3">
    <source>
        <dbReference type="ARBA" id="ARBA00023295"/>
    </source>
</evidence>
<dbReference type="AlphaFoldDB" id="A0A1S2XNZ2"/>
<evidence type="ECO:0000256" key="2">
    <source>
        <dbReference type="ARBA" id="ARBA00022801"/>
    </source>
</evidence>
<evidence type="ECO:0000256" key="1">
    <source>
        <dbReference type="ARBA" id="ARBA00010838"/>
    </source>
</evidence>
<dbReference type="OrthoDB" id="65569at2759"/>
<feature type="signal peptide" evidence="6">
    <location>
        <begin position="1"/>
        <end position="25"/>
    </location>
</feature>
<dbReference type="Proteomes" id="UP000087171">
    <property type="component" value="Chromosome Ca3"/>
</dbReference>
<dbReference type="eggNOG" id="KOG0626">
    <property type="taxonomic scope" value="Eukaryota"/>
</dbReference>
<dbReference type="InterPro" id="IPR017853">
    <property type="entry name" value="GH"/>
</dbReference>
<gene>
    <name evidence="8" type="primary">LOC101513127</name>
</gene>
<dbReference type="PANTHER" id="PTHR10353">
    <property type="entry name" value="GLYCOSYL HYDROLASE"/>
    <property type="match status" value="1"/>
</dbReference>
<dbReference type="RefSeq" id="XP_004492289.1">
    <property type="nucleotide sequence ID" value="XM_004492232.3"/>
</dbReference>
<feature type="chain" id="PRO_5010211598" evidence="6">
    <location>
        <begin position="26"/>
        <end position="539"/>
    </location>
</feature>
<dbReference type="GO" id="GO:0008422">
    <property type="term" value="F:beta-glucosidase activity"/>
    <property type="evidence" value="ECO:0007669"/>
    <property type="project" value="TreeGrafter"/>
</dbReference>
<evidence type="ECO:0000256" key="5">
    <source>
        <dbReference type="RuleBase" id="RU003690"/>
    </source>
</evidence>
<dbReference type="InterPro" id="IPR018120">
    <property type="entry name" value="Glyco_hydro_1_AS"/>
</dbReference>
<dbReference type="FunFam" id="3.20.20.80:FF:000020">
    <property type="entry name" value="Beta-glucosidase 12"/>
    <property type="match status" value="1"/>
</dbReference>
<evidence type="ECO:0000313" key="8">
    <source>
        <dbReference type="RefSeq" id="XP_004492289.1"/>
    </source>
</evidence>
<reference evidence="7" key="1">
    <citation type="journal article" date="2013" name="Nat. Biotechnol.">
        <title>Draft genome sequence of chickpea (Cicer arietinum) provides a resource for trait improvement.</title>
        <authorList>
            <person name="Varshney R.K."/>
            <person name="Song C."/>
            <person name="Saxena R.K."/>
            <person name="Azam S."/>
            <person name="Yu S."/>
            <person name="Sharpe A.G."/>
            <person name="Cannon S."/>
            <person name="Baek J."/>
            <person name="Rosen B.D."/>
            <person name="Tar'an B."/>
            <person name="Millan T."/>
            <person name="Zhang X."/>
            <person name="Ramsay L.D."/>
            <person name="Iwata A."/>
            <person name="Wang Y."/>
            <person name="Nelson W."/>
            <person name="Farmer A.D."/>
            <person name="Gaur P.M."/>
            <person name="Soderlund C."/>
            <person name="Penmetsa R.V."/>
            <person name="Xu C."/>
            <person name="Bharti A.K."/>
            <person name="He W."/>
            <person name="Winter P."/>
            <person name="Zhao S."/>
            <person name="Hane J.K."/>
            <person name="Carrasquilla-Garcia N."/>
            <person name="Condie J.A."/>
            <person name="Upadhyaya H.D."/>
            <person name="Luo M.C."/>
            <person name="Thudi M."/>
            <person name="Gowda C.L."/>
            <person name="Singh N.P."/>
            <person name="Lichtenzveig J."/>
            <person name="Gali K.K."/>
            <person name="Rubio J."/>
            <person name="Nadarajan N."/>
            <person name="Dolezel J."/>
            <person name="Bansal K.C."/>
            <person name="Xu X."/>
            <person name="Edwards D."/>
            <person name="Zhang G."/>
            <person name="Kahl G."/>
            <person name="Gil J."/>
            <person name="Singh K.B."/>
            <person name="Datta S.K."/>
            <person name="Jackson S.A."/>
            <person name="Wang J."/>
            <person name="Cook D.R."/>
        </authorList>
    </citation>
    <scope>NUCLEOTIDE SEQUENCE [LARGE SCALE GENOMIC DNA]</scope>
    <source>
        <strain evidence="7">cv. CDC Frontier</strain>
    </source>
</reference>
<evidence type="ECO:0000256" key="6">
    <source>
        <dbReference type="SAM" id="SignalP"/>
    </source>
</evidence>
<keyword evidence="3" id="KW-0326">Glycosidase</keyword>
<dbReference type="Pfam" id="PF00232">
    <property type="entry name" value="Glyco_hydro_1"/>
    <property type="match status" value="1"/>
</dbReference>
<evidence type="ECO:0000313" key="7">
    <source>
        <dbReference type="Proteomes" id="UP000087171"/>
    </source>
</evidence>
<protein>
    <submittedName>
        <fullName evidence="8">Beta-glucosidase 24-like</fullName>
    </submittedName>
</protein>
<dbReference type="STRING" id="3827.A0A1S2XNZ2"/>
<dbReference type="KEGG" id="cam:101513127"/>
<dbReference type="SUPFAM" id="SSF51445">
    <property type="entry name" value="(Trans)glycosidases"/>
    <property type="match status" value="1"/>
</dbReference>
<evidence type="ECO:0000256" key="4">
    <source>
        <dbReference type="PROSITE-ProRule" id="PRU10055"/>
    </source>
</evidence>